<dbReference type="Pfam" id="PF04324">
    <property type="entry name" value="Fer2_BFD"/>
    <property type="match status" value="1"/>
</dbReference>
<evidence type="ECO:0000259" key="3">
    <source>
        <dbReference type="Pfam" id="PF04324"/>
    </source>
</evidence>
<dbReference type="CDD" id="cd19946">
    <property type="entry name" value="GlpA-like_Fer2_BFD-like"/>
    <property type="match status" value="1"/>
</dbReference>
<dbReference type="PROSITE" id="PS51257">
    <property type="entry name" value="PROKAR_LIPOPROTEIN"/>
    <property type="match status" value="1"/>
</dbReference>
<evidence type="ECO:0000313" key="6">
    <source>
        <dbReference type="Proteomes" id="UP000589292"/>
    </source>
</evidence>
<feature type="domain" description="FAD/NAD(P)-binding" evidence="4">
    <location>
        <begin position="36"/>
        <end position="351"/>
    </location>
</feature>
<dbReference type="PANTHER" id="PTHR42949">
    <property type="entry name" value="ANAEROBIC GLYCEROL-3-PHOSPHATE DEHYDROGENASE SUBUNIT B"/>
    <property type="match status" value="1"/>
</dbReference>
<dbReference type="PIRSF" id="PIRSF037495">
    <property type="entry name" value="Opine_OX_OoxA/HcnB"/>
    <property type="match status" value="1"/>
</dbReference>
<dbReference type="InterPro" id="IPR041854">
    <property type="entry name" value="BFD-like_2Fe2S-bd_dom_sf"/>
</dbReference>
<gene>
    <name evidence="5" type="ORF">FG486_10465</name>
</gene>
<comment type="caution">
    <text evidence="5">The sequence shown here is derived from an EMBL/GenBank/DDBJ whole genome shotgun (WGS) entry which is preliminary data.</text>
</comment>
<evidence type="ECO:0000313" key="5">
    <source>
        <dbReference type="EMBL" id="MBA1374765.1"/>
    </source>
</evidence>
<dbReference type="PANTHER" id="PTHR42949:SF3">
    <property type="entry name" value="ANAEROBIC GLYCEROL-3-PHOSPHATE DEHYDROGENASE SUBUNIT B"/>
    <property type="match status" value="1"/>
</dbReference>
<dbReference type="SUPFAM" id="SSF51905">
    <property type="entry name" value="FAD/NAD(P)-binding domain"/>
    <property type="match status" value="1"/>
</dbReference>
<dbReference type="Pfam" id="PF07992">
    <property type="entry name" value="Pyr_redox_2"/>
    <property type="match status" value="1"/>
</dbReference>
<feature type="domain" description="BFD-like [2Fe-2S]-binding" evidence="3">
    <location>
        <begin position="410"/>
        <end position="464"/>
    </location>
</feature>
<dbReference type="InterPro" id="IPR017224">
    <property type="entry name" value="Opine_Oxase_asu/HCN_bsu"/>
</dbReference>
<dbReference type="InterPro" id="IPR036188">
    <property type="entry name" value="FAD/NAD-bd_sf"/>
</dbReference>
<dbReference type="PRINTS" id="PR00368">
    <property type="entry name" value="FADPNR"/>
</dbReference>
<dbReference type="AlphaFoldDB" id="A0A7V8U8W1"/>
<dbReference type="Gene3D" id="3.50.50.60">
    <property type="entry name" value="FAD/NAD(P)-binding domain"/>
    <property type="match status" value="3"/>
</dbReference>
<feature type="region of interest" description="Disordered" evidence="2">
    <location>
        <begin position="1"/>
        <end position="20"/>
    </location>
</feature>
<accession>A0A7V8U8W1</accession>
<dbReference type="GO" id="GO:0016491">
    <property type="term" value="F:oxidoreductase activity"/>
    <property type="evidence" value="ECO:0007669"/>
    <property type="project" value="UniProtKB-KW"/>
</dbReference>
<dbReference type="InterPro" id="IPR051691">
    <property type="entry name" value="Metab_Enz_Cyan_OpOx_G3PDH"/>
</dbReference>
<dbReference type="InterPro" id="IPR007419">
    <property type="entry name" value="BFD-like_2Fe2S-bd_dom"/>
</dbReference>
<protein>
    <submittedName>
        <fullName evidence="5">FAD-dependent oxidoreductase</fullName>
    </submittedName>
</protein>
<evidence type="ECO:0000256" key="1">
    <source>
        <dbReference type="ARBA" id="ARBA00023002"/>
    </source>
</evidence>
<reference evidence="5 6" key="1">
    <citation type="journal article" date="1994" name="Int. J. Syst. Bacteriol.">
        <title>Phylogenetic positions of novel aerobic, bacteriochlorophyll a-containing bacteria and description of Roseococcus thiosulfatophilus gen. nov., sp. nov., Erythromicrobium ramosum gen. nov., sp. nov., and Erythrobacter litoralis sp. nov.</title>
        <authorList>
            <person name="Yurkov V."/>
            <person name="Stackebrandt E."/>
            <person name="Holmes A."/>
            <person name="Fuerst J.A."/>
            <person name="Hugenholtz P."/>
            <person name="Golecki J."/>
            <person name="Gad'on N."/>
            <person name="Gorlenko V.M."/>
            <person name="Kompantseva E.I."/>
            <person name="Drews G."/>
        </authorList>
    </citation>
    <scope>NUCLEOTIDE SEQUENCE [LARGE SCALE GENOMIC DNA]</scope>
    <source>
        <strain evidence="5 6">KR-99</strain>
    </source>
</reference>
<dbReference type="PRINTS" id="PR00469">
    <property type="entry name" value="PNDRDTASEII"/>
</dbReference>
<name>A0A7V8U8W1_9SPHN</name>
<evidence type="ECO:0000259" key="4">
    <source>
        <dbReference type="Pfam" id="PF07992"/>
    </source>
</evidence>
<keyword evidence="6" id="KW-1185">Reference proteome</keyword>
<evidence type="ECO:0000256" key="2">
    <source>
        <dbReference type="SAM" id="MobiDB-lite"/>
    </source>
</evidence>
<keyword evidence="1" id="KW-0560">Oxidoreductase</keyword>
<dbReference type="Gene3D" id="1.10.10.1100">
    <property type="entry name" value="BFD-like [2Fe-2S]-binding domain"/>
    <property type="match status" value="1"/>
</dbReference>
<dbReference type="EMBL" id="VDES01000002">
    <property type="protein sequence ID" value="MBA1374765.1"/>
    <property type="molecule type" value="Genomic_DNA"/>
</dbReference>
<organism evidence="5 6">
    <name type="scientific">Sphingomonas ursincola</name>
    <dbReference type="NCBI Taxonomy" id="56361"/>
    <lineage>
        <taxon>Bacteria</taxon>
        <taxon>Pseudomonadati</taxon>
        <taxon>Pseudomonadota</taxon>
        <taxon>Alphaproteobacteria</taxon>
        <taxon>Sphingomonadales</taxon>
        <taxon>Sphingomonadaceae</taxon>
        <taxon>Sphingomonas</taxon>
    </lineage>
</organism>
<dbReference type="Proteomes" id="UP000589292">
    <property type="component" value="Unassembled WGS sequence"/>
</dbReference>
<dbReference type="InterPro" id="IPR023753">
    <property type="entry name" value="FAD/NAD-binding_dom"/>
</dbReference>
<sequence>MFRDGGSAGPPAASAACLPRSSRARHGGVARMSGMFDLAIVGGGPAGQAAAQIACAAGLGVVMLDEQPRMGGQILRQPPSTLGVRDWLPGATYDDLKAQLHRSEALPGLDWRGGVSVLGLFRDADGFQLLATGRDGRLTIAARRVLVAAGCYDMPTAFPGWTLPGVMSAGGVQAFLKSQQVVPGKRFVLAGTHPLQLLVADQLRKAGADVAGVHFAQGLGAMVGQLLRDPLLPLGNLRPFRDAAAAFVNLRRAGVAVRFGQRLVRAIGSERLEAAEFADGTRIACDVLATCYGFLPQADLPRQAGCAMQRCERTGGLAAVIDRWQRSSVQGLSAAGETTGVAGAEVALREGRLAAIGILLADGLLSESEAERRAAPIRRELAKLQRFADLLARIADPRTAIAGLADDATILCRCEDVTRGALIRAIRATAGPEDASALKLVSRAGMGVCQGRSCEHAVRALLAEQGAAPGGGFTARFPARPVAIADLID</sequence>
<proteinExistence type="predicted"/>